<keyword evidence="3" id="KW-1185">Reference proteome</keyword>
<evidence type="ECO:0000313" key="3">
    <source>
        <dbReference type="Proteomes" id="UP000267464"/>
    </source>
</evidence>
<dbReference type="PROSITE" id="PS51257">
    <property type="entry name" value="PROKAR_LIPOPROTEIN"/>
    <property type="match status" value="1"/>
</dbReference>
<sequence length="78" mass="8343">MIRILISAACVAALAGCANAPQAKADFAAKNRPLEVRCVRAQTSYKTPVEPNQTAAQKQKEAQIAASRGELDKACDWL</sequence>
<comment type="caution">
    <text evidence="2">The sequence shown here is derived from an EMBL/GenBank/DDBJ whole genome shotgun (WGS) entry which is preliminary data.</text>
</comment>
<gene>
    <name evidence="2" type="ORF">DZC73_07995</name>
</gene>
<organism evidence="2 3">
    <name type="scientific">Piscinibacter terrae</name>
    <dbReference type="NCBI Taxonomy" id="2496871"/>
    <lineage>
        <taxon>Bacteria</taxon>
        <taxon>Pseudomonadati</taxon>
        <taxon>Pseudomonadota</taxon>
        <taxon>Betaproteobacteria</taxon>
        <taxon>Burkholderiales</taxon>
        <taxon>Sphaerotilaceae</taxon>
        <taxon>Piscinibacter</taxon>
    </lineage>
</organism>
<feature type="chain" id="PRO_5018091240" description="Lipoprotein" evidence="1">
    <location>
        <begin position="21"/>
        <end position="78"/>
    </location>
</feature>
<proteinExistence type="predicted"/>
<evidence type="ECO:0000313" key="2">
    <source>
        <dbReference type="EMBL" id="RQP24812.1"/>
    </source>
</evidence>
<protein>
    <recommendedName>
        <fullName evidence="4">Lipoprotein</fullName>
    </recommendedName>
</protein>
<dbReference type="RefSeq" id="WP_124539715.1">
    <property type="nucleotide sequence ID" value="NZ_QUSW01000002.1"/>
</dbReference>
<dbReference type="EMBL" id="QUSW01000002">
    <property type="protein sequence ID" value="RQP24812.1"/>
    <property type="molecule type" value="Genomic_DNA"/>
</dbReference>
<dbReference type="Proteomes" id="UP000267464">
    <property type="component" value="Unassembled WGS sequence"/>
</dbReference>
<reference evidence="2 3" key="1">
    <citation type="submission" date="2018-08" db="EMBL/GenBank/DDBJ databases">
        <authorList>
            <person name="Khan S.A."/>
            <person name="Jeon C.O."/>
            <person name="Chun B.H."/>
            <person name="Jeong S.E."/>
        </authorList>
    </citation>
    <scope>NUCLEOTIDE SEQUENCE [LARGE SCALE GENOMIC DNA]</scope>
    <source>
        <strain evidence="2 3">S-16</strain>
    </source>
</reference>
<accession>A0A3N7J1J0</accession>
<reference evidence="2 3" key="2">
    <citation type="submission" date="2018-12" db="EMBL/GenBank/DDBJ databases">
        <title>Rhizobacter gummiphilus sp. nov., a rubber-degrading bacterium isolated from the soil of a botanical garden in Japan.</title>
        <authorList>
            <person name="Shunsuke S.S."/>
        </authorList>
    </citation>
    <scope>NUCLEOTIDE SEQUENCE [LARGE SCALE GENOMIC DNA]</scope>
    <source>
        <strain evidence="2 3">S-16</strain>
    </source>
</reference>
<dbReference type="AlphaFoldDB" id="A0A3N7J1J0"/>
<evidence type="ECO:0008006" key="4">
    <source>
        <dbReference type="Google" id="ProtNLM"/>
    </source>
</evidence>
<evidence type="ECO:0000256" key="1">
    <source>
        <dbReference type="SAM" id="SignalP"/>
    </source>
</evidence>
<feature type="signal peptide" evidence="1">
    <location>
        <begin position="1"/>
        <end position="20"/>
    </location>
</feature>
<keyword evidence="1" id="KW-0732">Signal</keyword>
<name>A0A3N7J1J0_9BURK</name>